<sequence>MARGLVLLFTGDGKGKTTAALGTALRAWGHGMRVLFLQFVKGERVMTGERLAASRLGEGFTLETLGAGFIFGWEEEEKHREAARRAWERAKEAVNSGKYDLVVLDEFTYVLRYGFVTIAEVEGMIRSRPAGVHLIFTGRGAPKELVDLADTVTEMREVKHHYHQGISAQKGIEY</sequence>
<dbReference type="EC" id="2.5.1.17" evidence="1"/>
<dbReference type="OrthoDB" id="9810309at2"/>
<dbReference type="HOGENOM" id="CLU_088595_2_0_9"/>
<dbReference type="PIRSF" id="PIRSF015617">
    <property type="entry name" value="Adensltrnsf_CobA"/>
    <property type="match status" value="1"/>
</dbReference>
<dbReference type="Proteomes" id="UP000002620">
    <property type="component" value="Chromosome"/>
</dbReference>
<name>C9RA61_AMMDK</name>
<proteinExistence type="predicted"/>
<gene>
    <name evidence="1" type="ordered locus">Adeg_2113</name>
</gene>
<dbReference type="EMBL" id="CP001785">
    <property type="protein sequence ID" value="ACX53190.1"/>
    <property type="molecule type" value="Genomic_DNA"/>
</dbReference>
<organism evidence="1 2">
    <name type="scientific">Ammonifex degensii (strain DSM 10501 / KC4)</name>
    <dbReference type="NCBI Taxonomy" id="429009"/>
    <lineage>
        <taxon>Bacteria</taxon>
        <taxon>Bacillati</taxon>
        <taxon>Bacillota</taxon>
        <taxon>Clostridia</taxon>
        <taxon>Thermoanaerobacterales</taxon>
        <taxon>Thermoanaerobacteraceae</taxon>
        <taxon>Ammonifex</taxon>
    </lineage>
</organism>
<dbReference type="PANTHER" id="PTHR46638:SF1">
    <property type="entry name" value="CORRINOID ADENOSYLTRANSFERASE"/>
    <property type="match status" value="1"/>
</dbReference>
<dbReference type="InterPro" id="IPR003724">
    <property type="entry name" value="CblAdoTrfase_CobA"/>
</dbReference>
<reference evidence="1 2" key="1">
    <citation type="submission" date="2009-10" db="EMBL/GenBank/DDBJ databases">
        <title>Complete sequence of chromosome of Ammonifex degensii KC4.</title>
        <authorList>
            <consortium name="US DOE Joint Genome Institute"/>
            <person name="Kerfeld C."/>
            <person name="Goodner B."/>
            <person name="Huber H."/>
            <person name="Stetter K."/>
            <person name="Lucas S."/>
            <person name="Copeland A."/>
            <person name="Lapidus A."/>
            <person name="Glavina del Rio T."/>
            <person name="Dalin E."/>
            <person name="Tice H."/>
            <person name="Bruce D."/>
            <person name="Goodwin L."/>
            <person name="Pitluck S."/>
            <person name="Saunders E."/>
            <person name="Brettin T."/>
            <person name="Detter J.C."/>
            <person name="Han C."/>
            <person name="Larimer F."/>
            <person name="Land M."/>
            <person name="Hauser L."/>
            <person name="Kyrpides N."/>
            <person name="Ovchinnikova G."/>
            <person name="Richardson P."/>
        </authorList>
    </citation>
    <scope>NUCLEOTIDE SEQUENCE [LARGE SCALE GENOMIC DNA]</scope>
    <source>
        <strain evidence="2">DSM 10501 / KC4</strain>
    </source>
</reference>
<dbReference type="GO" id="GO:0008817">
    <property type="term" value="F:corrinoid adenosyltransferase activity"/>
    <property type="evidence" value="ECO:0007669"/>
    <property type="project" value="UniProtKB-EC"/>
</dbReference>
<dbReference type="Gene3D" id="3.40.50.300">
    <property type="entry name" value="P-loop containing nucleotide triphosphate hydrolases"/>
    <property type="match status" value="1"/>
</dbReference>
<keyword evidence="2" id="KW-1185">Reference proteome</keyword>
<dbReference type="Pfam" id="PF02572">
    <property type="entry name" value="CobA_CobO_BtuR"/>
    <property type="match status" value="1"/>
</dbReference>
<keyword evidence="1" id="KW-0808">Transferase</keyword>
<accession>C9RA61</accession>
<evidence type="ECO:0000313" key="2">
    <source>
        <dbReference type="Proteomes" id="UP000002620"/>
    </source>
</evidence>
<dbReference type="GO" id="GO:0005524">
    <property type="term" value="F:ATP binding"/>
    <property type="evidence" value="ECO:0007669"/>
    <property type="project" value="InterPro"/>
</dbReference>
<dbReference type="KEGG" id="adg:Adeg_2113"/>
<dbReference type="GO" id="GO:0009236">
    <property type="term" value="P:cobalamin biosynthetic process"/>
    <property type="evidence" value="ECO:0007669"/>
    <property type="project" value="InterPro"/>
</dbReference>
<dbReference type="eggNOG" id="COG2109">
    <property type="taxonomic scope" value="Bacteria"/>
</dbReference>
<dbReference type="CDD" id="cd00561">
    <property type="entry name" value="CobA_ACA"/>
    <property type="match status" value="1"/>
</dbReference>
<evidence type="ECO:0000313" key="1">
    <source>
        <dbReference type="EMBL" id="ACX53190.1"/>
    </source>
</evidence>
<dbReference type="NCBIfam" id="NF004637">
    <property type="entry name" value="PRK05986.1"/>
    <property type="match status" value="1"/>
</dbReference>
<dbReference type="PANTHER" id="PTHR46638">
    <property type="entry name" value="CORRINOID ADENOSYLTRANSFERASE"/>
    <property type="match status" value="1"/>
</dbReference>
<dbReference type="NCBIfam" id="TIGR00708">
    <property type="entry name" value="cobA"/>
    <property type="match status" value="1"/>
</dbReference>
<dbReference type="AlphaFoldDB" id="C9RA61"/>
<dbReference type="STRING" id="429009.Adeg_2113"/>
<dbReference type="RefSeq" id="WP_015740066.1">
    <property type="nucleotide sequence ID" value="NC_013385.1"/>
</dbReference>
<dbReference type="SUPFAM" id="SSF52540">
    <property type="entry name" value="P-loop containing nucleoside triphosphate hydrolases"/>
    <property type="match status" value="1"/>
</dbReference>
<protein>
    <submittedName>
        <fullName evidence="1">Cob(I)alamin adenosyltransferase</fullName>
        <ecNumber evidence="1">2.5.1.17</ecNumber>
    </submittedName>
</protein>
<dbReference type="InterPro" id="IPR027417">
    <property type="entry name" value="P-loop_NTPase"/>
</dbReference>